<dbReference type="InterPro" id="IPR020471">
    <property type="entry name" value="AKR"/>
</dbReference>
<evidence type="ECO:0000313" key="6">
    <source>
        <dbReference type="Proteomes" id="UP001596447"/>
    </source>
</evidence>
<dbReference type="PRINTS" id="PR00069">
    <property type="entry name" value="ALDKETRDTASE"/>
</dbReference>
<dbReference type="EMBL" id="JBHTAR010000011">
    <property type="protein sequence ID" value="MFC7201474.1"/>
    <property type="molecule type" value="Genomic_DNA"/>
</dbReference>
<dbReference type="GO" id="GO:0016616">
    <property type="term" value="F:oxidoreductase activity, acting on the CH-OH group of donors, NAD or NADP as acceptor"/>
    <property type="evidence" value="ECO:0007669"/>
    <property type="project" value="UniProtKB-ARBA"/>
</dbReference>
<dbReference type="PANTHER" id="PTHR43827">
    <property type="entry name" value="2,5-DIKETO-D-GLUCONIC ACID REDUCTASE"/>
    <property type="match status" value="1"/>
</dbReference>
<dbReference type="PROSITE" id="PS00798">
    <property type="entry name" value="ALDOKETO_REDUCTASE_1"/>
    <property type="match status" value="1"/>
</dbReference>
<dbReference type="Pfam" id="PF00248">
    <property type="entry name" value="Aldo_ket_red"/>
    <property type="match status" value="1"/>
</dbReference>
<dbReference type="InterPro" id="IPR018170">
    <property type="entry name" value="Aldo/ket_reductase_CS"/>
</dbReference>
<dbReference type="SUPFAM" id="SSF51430">
    <property type="entry name" value="NAD(P)-linked oxidoreductase"/>
    <property type="match status" value="1"/>
</dbReference>
<keyword evidence="2" id="KW-0521">NADP</keyword>
<evidence type="ECO:0000313" key="5">
    <source>
        <dbReference type="EMBL" id="MFC7201474.1"/>
    </source>
</evidence>
<reference evidence="5 6" key="1">
    <citation type="journal article" date="2019" name="Int. J. Syst. Evol. Microbiol.">
        <title>The Global Catalogue of Microorganisms (GCM) 10K type strain sequencing project: providing services to taxonomists for standard genome sequencing and annotation.</title>
        <authorList>
            <consortium name="The Broad Institute Genomics Platform"/>
            <consortium name="The Broad Institute Genome Sequencing Center for Infectious Disease"/>
            <person name="Wu L."/>
            <person name="Ma J."/>
        </authorList>
    </citation>
    <scope>NUCLEOTIDE SEQUENCE [LARGE SCALE GENOMIC DNA]</scope>
    <source>
        <strain evidence="5 6">XZGYJ-43</strain>
    </source>
</reference>
<comment type="caution">
    <text evidence="5">The sequence shown here is derived from an EMBL/GenBank/DDBJ whole genome shotgun (WGS) entry which is preliminary data.</text>
</comment>
<proteinExistence type="inferred from homology"/>
<protein>
    <submittedName>
        <fullName evidence="5">Aldo/keto reductase</fullName>
    </submittedName>
</protein>
<accession>A0ABD5Z891</accession>
<evidence type="ECO:0000256" key="3">
    <source>
        <dbReference type="ARBA" id="ARBA00023002"/>
    </source>
</evidence>
<dbReference type="AlphaFoldDB" id="A0ABD5Z891"/>
<organism evidence="5 6">
    <name type="scientific">Halospeciosus flavus</name>
    <dbReference type="NCBI Taxonomy" id="3032283"/>
    <lineage>
        <taxon>Archaea</taxon>
        <taxon>Methanobacteriati</taxon>
        <taxon>Methanobacteriota</taxon>
        <taxon>Stenosarchaea group</taxon>
        <taxon>Halobacteria</taxon>
        <taxon>Halobacteriales</taxon>
        <taxon>Halobacteriaceae</taxon>
        <taxon>Halospeciosus</taxon>
    </lineage>
</organism>
<dbReference type="InterPro" id="IPR023210">
    <property type="entry name" value="NADP_OxRdtase_dom"/>
</dbReference>
<dbReference type="PROSITE" id="PS00062">
    <property type="entry name" value="ALDOKETO_REDUCTASE_2"/>
    <property type="match status" value="1"/>
</dbReference>
<dbReference type="PANTHER" id="PTHR43827:SF3">
    <property type="entry name" value="NADP-DEPENDENT OXIDOREDUCTASE DOMAIN-CONTAINING PROTEIN"/>
    <property type="match status" value="1"/>
</dbReference>
<name>A0ABD5Z891_9EURY</name>
<dbReference type="PIRSF" id="PIRSF000097">
    <property type="entry name" value="AKR"/>
    <property type="match status" value="1"/>
</dbReference>
<keyword evidence="6" id="KW-1185">Reference proteome</keyword>
<dbReference type="RefSeq" id="WP_279528218.1">
    <property type="nucleotide sequence ID" value="NZ_CP122312.1"/>
</dbReference>
<sequence length="264" mass="29094">MDEAADATDGETLPRLGLGTMGIEDPDDISRALDLGYRHLDTAQIYGNEAVVGDGLAASSVPREDVFVATKVWADELGYDDVLASTRRSLDRLGVATADLLYVHRPIEAYDPEETLAAFDELNEEGKIRHVGVSNFEVAELDVAMDRLDAPLFAHQTEFHPLFYRQELLAHAQRHGYWLVAYSPLAGGRVGDLPEIREVAEKHDATPAQVTLAWLLGKPNVAVIPKAASEVHQRANLDARDVDLDDEDVATIEGIEREEELFPE</sequence>
<keyword evidence="3" id="KW-0560">Oxidoreductase</keyword>
<dbReference type="Proteomes" id="UP001596447">
    <property type="component" value="Unassembled WGS sequence"/>
</dbReference>
<evidence type="ECO:0000259" key="4">
    <source>
        <dbReference type="Pfam" id="PF00248"/>
    </source>
</evidence>
<feature type="domain" description="NADP-dependent oxidoreductase" evidence="4">
    <location>
        <begin position="16"/>
        <end position="256"/>
    </location>
</feature>
<gene>
    <name evidence="5" type="ORF">ACFQJ9_19045</name>
</gene>
<evidence type="ECO:0000256" key="1">
    <source>
        <dbReference type="ARBA" id="ARBA00007905"/>
    </source>
</evidence>
<dbReference type="InterPro" id="IPR036812">
    <property type="entry name" value="NAD(P)_OxRdtase_dom_sf"/>
</dbReference>
<evidence type="ECO:0000256" key="2">
    <source>
        <dbReference type="ARBA" id="ARBA00022857"/>
    </source>
</evidence>
<dbReference type="Gene3D" id="3.20.20.100">
    <property type="entry name" value="NADP-dependent oxidoreductase domain"/>
    <property type="match status" value="1"/>
</dbReference>
<comment type="similarity">
    <text evidence="1">Belongs to the aldo/keto reductase family.</text>
</comment>